<evidence type="ECO:0000259" key="2">
    <source>
        <dbReference type="Pfam" id="PF13439"/>
    </source>
</evidence>
<dbReference type="Proteomes" id="UP000831537">
    <property type="component" value="Chromosome"/>
</dbReference>
<protein>
    <submittedName>
        <fullName evidence="3">Glycosyltransferase</fullName>
        <ecNumber evidence="3">2.4.-.-</ecNumber>
    </submittedName>
</protein>
<dbReference type="InterPro" id="IPR001296">
    <property type="entry name" value="Glyco_trans_1"/>
</dbReference>
<feature type="domain" description="Glycosyl transferase family 1" evidence="1">
    <location>
        <begin position="185"/>
        <end position="304"/>
    </location>
</feature>
<feature type="domain" description="Glycosyltransferase subfamily 4-like N-terminal" evidence="2">
    <location>
        <begin position="21"/>
        <end position="176"/>
    </location>
</feature>
<dbReference type="EMBL" id="CP095071">
    <property type="protein sequence ID" value="UOQ85022.1"/>
    <property type="molecule type" value="Genomic_DNA"/>
</dbReference>
<dbReference type="Gene3D" id="3.40.50.2000">
    <property type="entry name" value="Glycogen Phosphorylase B"/>
    <property type="match status" value="2"/>
</dbReference>
<keyword evidence="3" id="KW-0328">Glycosyltransferase</keyword>
<reference evidence="3 4" key="1">
    <citation type="submission" date="2022-04" db="EMBL/GenBank/DDBJ databases">
        <title>Gracilibacillus sp. isolated from saltern.</title>
        <authorList>
            <person name="Won M."/>
            <person name="Lee C.-M."/>
            <person name="Woen H.-Y."/>
            <person name="Kwon S.-W."/>
        </authorList>
    </citation>
    <scope>NUCLEOTIDE SEQUENCE [LARGE SCALE GENOMIC DNA]</scope>
    <source>
        <strain evidence="3 4">SSPM10-3</strain>
    </source>
</reference>
<dbReference type="Pfam" id="PF13439">
    <property type="entry name" value="Glyco_transf_4"/>
    <property type="match status" value="1"/>
</dbReference>
<gene>
    <name evidence="3" type="ORF">MUN87_20650</name>
</gene>
<evidence type="ECO:0000313" key="4">
    <source>
        <dbReference type="Proteomes" id="UP000831537"/>
    </source>
</evidence>
<evidence type="ECO:0000313" key="3">
    <source>
        <dbReference type="EMBL" id="UOQ85022.1"/>
    </source>
</evidence>
<dbReference type="RefSeq" id="WP_244743644.1">
    <property type="nucleotide sequence ID" value="NZ_CP095071.1"/>
</dbReference>
<dbReference type="PANTHER" id="PTHR12526">
    <property type="entry name" value="GLYCOSYLTRANSFERASE"/>
    <property type="match status" value="1"/>
</dbReference>
<name>A0ABY4GMR0_9BACI</name>
<keyword evidence="3" id="KW-0808">Transferase</keyword>
<dbReference type="GO" id="GO:0016757">
    <property type="term" value="F:glycosyltransferase activity"/>
    <property type="evidence" value="ECO:0007669"/>
    <property type="project" value="UniProtKB-KW"/>
</dbReference>
<dbReference type="SUPFAM" id="SSF53756">
    <property type="entry name" value="UDP-Glycosyltransferase/glycogen phosphorylase"/>
    <property type="match status" value="1"/>
</dbReference>
<dbReference type="InterPro" id="IPR028098">
    <property type="entry name" value="Glyco_trans_4-like_N"/>
</dbReference>
<proteinExistence type="predicted"/>
<evidence type="ECO:0000259" key="1">
    <source>
        <dbReference type="Pfam" id="PF00534"/>
    </source>
</evidence>
<organism evidence="3 4">
    <name type="scientific">Gracilibacillus salinarum</name>
    <dbReference type="NCBI Taxonomy" id="2932255"/>
    <lineage>
        <taxon>Bacteria</taxon>
        <taxon>Bacillati</taxon>
        <taxon>Bacillota</taxon>
        <taxon>Bacilli</taxon>
        <taxon>Bacillales</taxon>
        <taxon>Bacillaceae</taxon>
        <taxon>Gracilibacillus</taxon>
    </lineage>
</organism>
<accession>A0ABY4GMR0</accession>
<dbReference type="PANTHER" id="PTHR12526:SF637">
    <property type="entry name" value="GLYCOSYLTRANSFERASE EPSF-RELATED"/>
    <property type="match status" value="1"/>
</dbReference>
<sequence length="373" mass="42965">MMENALRILHVVDRLDHGEIATMILDVYRNIDRNKVQFDFLTTTEGELDEEVRTLGGHLYRISSLREVGWKEYKQSLRQFFKGHRFYIITHCHLDQLNAFPLIEAMRVGIPVRIAHSHDTGAQLKGERKWVYSLSGRLVPVVATHYFACSKEAAKWLFKHKAKEASVIHNAFDLDQISFSGSARKQVRQALKVKQSDFVIGHAGAFSLQKNHAFLIDLFVGFRRKIPQTKLVLVGDGPVKGAILEKIKQYRLQDFVEVINWRENADKWMHAFDVFVYPSLHDGFPTSVVKAQHAGIPTLASDRMSRELDVGNKLIQFIPLHDKARWIESIHAIHEKQYRKPTEITILKKKGLDIHTVAKRAENTYLELRDQGI</sequence>
<dbReference type="EC" id="2.4.-.-" evidence="3"/>
<keyword evidence="4" id="KW-1185">Reference proteome</keyword>
<dbReference type="Pfam" id="PF00534">
    <property type="entry name" value="Glycos_transf_1"/>
    <property type="match status" value="1"/>
</dbReference>